<dbReference type="InterPro" id="IPR011701">
    <property type="entry name" value="MFS"/>
</dbReference>
<dbReference type="PANTHER" id="PTHR42718:SF9">
    <property type="entry name" value="MAJOR FACILITATOR SUPERFAMILY MULTIDRUG TRANSPORTER MFSC"/>
    <property type="match status" value="1"/>
</dbReference>
<dbReference type="AlphaFoldDB" id="S3CLS8"/>
<dbReference type="Proteomes" id="UP000016922">
    <property type="component" value="Unassembled WGS sequence"/>
</dbReference>
<dbReference type="GeneID" id="19463298"/>
<evidence type="ECO:0000259" key="7">
    <source>
        <dbReference type="PROSITE" id="PS50850"/>
    </source>
</evidence>
<dbReference type="OrthoDB" id="2985014at2759"/>
<dbReference type="OMA" id="AACQLMV"/>
<evidence type="ECO:0000256" key="3">
    <source>
        <dbReference type="ARBA" id="ARBA00022692"/>
    </source>
</evidence>
<feature type="transmembrane region" description="Helical" evidence="6">
    <location>
        <begin position="486"/>
        <end position="505"/>
    </location>
</feature>
<evidence type="ECO:0000256" key="5">
    <source>
        <dbReference type="ARBA" id="ARBA00023136"/>
    </source>
</evidence>
<comment type="subcellular location">
    <subcellularLocation>
        <location evidence="1">Membrane</location>
        <topology evidence="1">Multi-pass membrane protein</topology>
    </subcellularLocation>
</comment>
<dbReference type="InterPro" id="IPR036259">
    <property type="entry name" value="MFS_trans_sf"/>
</dbReference>
<protein>
    <submittedName>
        <fullName evidence="8">MFS general substrate transporter</fullName>
    </submittedName>
</protein>
<feature type="transmembrane region" description="Helical" evidence="6">
    <location>
        <begin position="94"/>
        <end position="114"/>
    </location>
</feature>
<dbReference type="eggNOG" id="KOG0254">
    <property type="taxonomic scope" value="Eukaryota"/>
</dbReference>
<dbReference type="EMBL" id="KE145369">
    <property type="protein sequence ID" value="EPE27452.1"/>
    <property type="molecule type" value="Genomic_DNA"/>
</dbReference>
<name>S3CLS8_GLAL2</name>
<dbReference type="PROSITE" id="PS50850">
    <property type="entry name" value="MFS"/>
    <property type="match status" value="1"/>
</dbReference>
<dbReference type="KEGG" id="glz:GLAREA_04243"/>
<dbReference type="GO" id="GO:0016020">
    <property type="term" value="C:membrane"/>
    <property type="evidence" value="ECO:0007669"/>
    <property type="project" value="UniProtKB-SubCell"/>
</dbReference>
<keyword evidence="9" id="KW-1185">Reference proteome</keyword>
<feature type="domain" description="Major facilitator superfamily (MFS) profile" evidence="7">
    <location>
        <begin position="56"/>
        <end position="509"/>
    </location>
</feature>
<keyword evidence="4 6" id="KW-1133">Transmembrane helix</keyword>
<dbReference type="InterPro" id="IPR020846">
    <property type="entry name" value="MFS_dom"/>
</dbReference>
<evidence type="ECO:0000256" key="6">
    <source>
        <dbReference type="SAM" id="Phobius"/>
    </source>
</evidence>
<evidence type="ECO:0000256" key="4">
    <source>
        <dbReference type="ARBA" id="ARBA00022989"/>
    </source>
</evidence>
<feature type="transmembrane region" description="Helical" evidence="6">
    <location>
        <begin position="374"/>
        <end position="394"/>
    </location>
</feature>
<feature type="transmembrane region" description="Helical" evidence="6">
    <location>
        <begin position="437"/>
        <end position="460"/>
    </location>
</feature>
<dbReference type="GO" id="GO:0022857">
    <property type="term" value="F:transmembrane transporter activity"/>
    <property type="evidence" value="ECO:0007669"/>
    <property type="project" value="InterPro"/>
</dbReference>
<feature type="transmembrane region" description="Helical" evidence="6">
    <location>
        <begin position="121"/>
        <end position="142"/>
    </location>
</feature>
<dbReference type="Pfam" id="PF07690">
    <property type="entry name" value="MFS_1"/>
    <property type="match status" value="1"/>
</dbReference>
<feature type="transmembrane region" description="Helical" evidence="6">
    <location>
        <begin position="199"/>
        <end position="219"/>
    </location>
</feature>
<keyword evidence="5 6" id="KW-0472">Membrane</keyword>
<dbReference type="Gene3D" id="1.20.1250.20">
    <property type="entry name" value="MFS general substrate transporter like domains"/>
    <property type="match status" value="2"/>
</dbReference>
<gene>
    <name evidence="8" type="ORF">GLAREA_04243</name>
</gene>
<evidence type="ECO:0000256" key="1">
    <source>
        <dbReference type="ARBA" id="ARBA00004141"/>
    </source>
</evidence>
<evidence type="ECO:0000313" key="9">
    <source>
        <dbReference type="Proteomes" id="UP000016922"/>
    </source>
</evidence>
<dbReference type="HOGENOM" id="CLU_000960_27_0_1"/>
<dbReference type="PANTHER" id="PTHR42718">
    <property type="entry name" value="MAJOR FACILITATOR SUPERFAMILY MULTIDRUG TRANSPORTER MFSC"/>
    <property type="match status" value="1"/>
</dbReference>
<evidence type="ECO:0000256" key="2">
    <source>
        <dbReference type="ARBA" id="ARBA00022448"/>
    </source>
</evidence>
<feature type="transmembrane region" description="Helical" evidence="6">
    <location>
        <begin position="349"/>
        <end position="367"/>
    </location>
</feature>
<organism evidence="8 9">
    <name type="scientific">Glarea lozoyensis (strain ATCC 20868 / MF5171)</name>
    <dbReference type="NCBI Taxonomy" id="1116229"/>
    <lineage>
        <taxon>Eukaryota</taxon>
        <taxon>Fungi</taxon>
        <taxon>Dikarya</taxon>
        <taxon>Ascomycota</taxon>
        <taxon>Pezizomycotina</taxon>
        <taxon>Leotiomycetes</taxon>
        <taxon>Helotiales</taxon>
        <taxon>Helotiaceae</taxon>
        <taxon>Glarea</taxon>
    </lineage>
</organism>
<feature type="transmembrane region" description="Helical" evidence="6">
    <location>
        <begin position="400"/>
        <end position="425"/>
    </location>
</feature>
<accession>S3CLS8</accession>
<evidence type="ECO:0000313" key="8">
    <source>
        <dbReference type="EMBL" id="EPE27452.1"/>
    </source>
</evidence>
<feature type="transmembrane region" description="Helical" evidence="6">
    <location>
        <begin position="309"/>
        <end position="329"/>
    </location>
</feature>
<keyword evidence="3 6" id="KW-0812">Transmembrane</keyword>
<reference evidence="8 9" key="1">
    <citation type="journal article" date="2013" name="BMC Genomics">
        <title>Genomics-driven discovery of the pneumocandin biosynthetic gene cluster in the fungus Glarea lozoyensis.</title>
        <authorList>
            <person name="Chen L."/>
            <person name="Yue Q."/>
            <person name="Zhang X."/>
            <person name="Xiang M."/>
            <person name="Wang C."/>
            <person name="Li S."/>
            <person name="Che Y."/>
            <person name="Ortiz-Lopez F.J."/>
            <person name="Bills G.F."/>
            <person name="Liu X."/>
            <person name="An Z."/>
        </authorList>
    </citation>
    <scope>NUCLEOTIDE SEQUENCE [LARGE SCALE GENOMIC DNA]</scope>
    <source>
        <strain evidence="9">ATCC 20868 / MF5171</strain>
    </source>
</reference>
<feature type="transmembrane region" description="Helical" evidence="6">
    <location>
        <begin position="56"/>
        <end position="82"/>
    </location>
</feature>
<feature type="transmembrane region" description="Helical" evidence="6">
    <location>
        <begin position="267"/>
        <end position="288"/>
    </location>
</feature>
<proteinExistence type="predicted"/>
<feature type="transmembrane region" description="Helical" evidence="6">
    <location>
        <begin position="231"/>
        <end position="255"/>
    </location>
</feature>
<sequence length="528" mass="56778">MSVINRGDGPTDISPAEGLAVPEKGLVRELAQVPTSVSVAESQGAREVTIRQVGPLVLVLTGATFLNTLSVQAVVILLPQITKELSIPQTRQQWIISAFALTSGSFLLLCGKLADVYGRKLLFIFGCFWITATALGTAFSPIEGAALTIPTAMGILGHTIPPGRVKNYSFAFYSGGAPMGQILGNLLGGVISQFTSWKVVFFVFAGASFVIGITAFFVIPRESSRRDDAEARAAGVDWIGAFLYTSGTLLLLTGLSEGVSQGWKTPFIIALLVLSVIFLVAFITWQLHLERRGTSDPLMRVSIFSNGRFSVAMIIVCLFSAGFTNWLVYSTYFYQNYQLLSPIQTTLRFLPLGIFGIIAVASSGYLLSRVPGNWILIIGLSSGAISNLLFAAPIPPTTSYFAYGLISMSLGAVGADTVYPCLGLFTTQSLPRKDQSLAGAMFQTTAALGRTMFLPITAAIQYSVQNREKDRGKAENSAYLSGLRSAEWFCFALMVVSLGLVIFGLKNIGKIGMLKRLGTVQSSRKPQE</sequence>
<keyword evidence="2" id="KW-0813">Transport</keyword>
<dbReference type="RefSeq" id="XP_008084811.1">
    <property type="nucleotide sequence ID" value="XM_008086620.1"/>
</dbReference>
<dbReference type="SUPFAM" id="SSF103473">
    <property type="entry name" value="MFS general substrate transporter"/>
    <property type="match status" value="2"/>
</dbReference>